<dbReference type="AlphaFoldDB" id="A0A6N4RF17"/>
<dbReference type="EMBL" id="VAFM01000001">
    <property type="protein sequence ID" value="TKW61859.1"/>
    <property type="molecule type" value="Genomic_DNA"/>
</dbReference>
<comment type="caution">
    <text evidence="1">The sequence shown here is derived from an EMBL/GenBank/DDBJ whole genome shotgun (WGS) entry which is preliminary data.</text>
</comment>
<evidence type="ECO:0000313" key="1">
    <source>
        <dbReference type="EMBL" id="TKW61859.1"/>
    </source>
</evidence>
<name>A0A6N4RF17_BLAVI</name>
<evidence type="ECO:0000313" key="2">
    <source>
        <dbReference type="Proteomes" id="UP000320948"/>
    </source>
</evidence>
<organism evidence="1 2">
    <name type="scientific">Blastochloris viridis</name>
    <name type="common">Rhodopseudomonas viridis</name>
    <dbReference type="NCBI Taxonomy" id="1079"/>
    <lineage>
        <taxon>Bacteria</taxon>
        <taxon>Pseudomonadati</taxon>
        <taxon>Pseudomonadota</taxon>
        <taxon>Alphaproteobacteria</taxon>
        <taxon>Hyphomicrobiales</taxon>
        <taxon>Blastochloridaceae</taxon>
        <taxon>Blastochloris</taxon>
    </lineage>
</organism>
<protein>
    <submittedName>
        <fullName evidence="1">Uncharacterized protein</fullName>
    </submittedName>
</protein>
<proteinExistence type="predicted"/>
<accession>A0A6N4RF17</accession>
<dbReference type="Proteomes" id="UP000320948">
    <property type="component" value="Unassembled WGS sequence"/>
</dbReference>
<sequence>MKTESLALPEQAQTTLQRVLFQEKVHPSELTLLHKAYAGLFPRQGRTPTLDEIEARLSTDGAGTHLSGQRVLEAWQTLRNEEMAPA</sequence>
<reference evidence="1 2" key="1">
    <citation type="journal article" date="2017" name="Nat. Commun.">
        <title>In situ click chemistry generation of cyclooxygenase-2 inhibitors.</title>
        <authorList>
            <person name="Bhardwaj A."/>
            <person name="Kaur J."/>
            <person name="Wuest M."/>
            <person name="Wuest F."/>
        </authorList>
    </citation>
    <scope>NUCLEOTIDE SEQUENCE [LARGE SCALE GENOMIC DNA]</scope>
    <source>
        <strain evidence="1">S2_018_000_R2_106</strain>
    </source>
</reference>
<gene>
    <name evidence="1" type="ORF">DI628_04360</name>
</gene>